<proteinExistence type="predicted"/>
<evidence type="ECO:0000313" key="2">
    <source>
        <dbReference type="EMBL" id="QRC99887.1"/>
    </source>
</evidence>
<keyword evidence="3" id="KW-1185">Reference proteome</keyword>
<feature type="chain" id="PRO_5030925331" description="Secreted protein" evidence="1">
    <location>
        <begin position="29"/>
        <end position="191"/>
    </location>
</feature>
<feature type="signal peptide" evidence="1">
    <location>
        <begin position="1"/>
        <end position="28"/>
    </location>
</feature>
<dbReference type="AlphaFoldDB" id="A0A7U2F6Z0"/>
<dbReference type="VEuPathDB" id="FungiDB:JI435_414200"/>
<protein>
    <recommendedName>
        <fullName evidence="4">Secreted protein</fullName>
    </recommendedName>
</protein>
<evidence type="ECO:0008006" key="4">
    <source>
        <dbReference type="Google" id="ProtNLM"/>
    </source>
</evidence>
<evidence type="ECO:0000313" key="3">
    <source>
        <dbReference type="Proteomes" id="UP000663193"/>
    </source>
</evidence>
<reference evidence="3" key="1">
    <citation type="journal article" date="2021" name="BMC Genomics">
        <title>Chromosome-level genome assembly and manually-curated proteome of model necrotroph Parastagonospora nodorum Sn15 reveals a genome-wide trove of candidate effector homologs, and redundancy of virulence-related functions within an accessory chromosome.</title>
        <authorList>
            <person name="Bertazzoni S."/>
            <person name="Jones D.A.B."/>
            <person name="Phan H.T."/>
            <person name="Tan K.-C."/>
            <person name="Hane J.K."/>
        </authorList>
    </citation>
    <scope>NUCLEOTIDE SEQUENCE [LARGE SCALE GENOMIC DNA]</scope>
    <source>
        <strain evidence="3">SN15 / ATCC MYA-4574 / FGSC 10173)</strain>
    </source>
</reference>
<evidence type="ECO:0000256" key="1">
    <source>
        <dbReference type="SAM" id="SignalP"/>
    </source>
</evidence>
<keyword evidence="1" id="KW-0732">Signal</keyword>
<accession>A0A7U2F6Z0</accession>
<dbReference type="EMBL" id="CP069032">
    <property type="protein sequence ID" value="QRC99887.1"/>
    <property type="molecule type" value="Genomic_DNA"/>
</dbReference>
<sequence length="191" mass="20735">MAEHRVGLEVVELLVLSSLICVSLTLHAENTVLTRKPRPMGEYAMMGIPSSAHVEATPFSRISVEYIENSISTAAIGCTACALRILCALTSLRLMPPSFPALTYSAIKLTVSSMGTSRSTRAHSKRSRNFLPSSRRSVSLMLRCMFSLLPLILISPGTMPPLMERTTLSASSGYLVKYSLSKCPELRSGVP</sequence>
<organism evidence="2 3">
    <name type="scientific">Phaeosphaeria nodorum (strain SN15 / ATCC MYA-4574 / FGSC 10173)</name>
    <name type="common">Glume blotch fungus</name>
    <name type="synonym">Parastagonospora nodorum</name>
    <dbReference type="NCBI Taxonomy" id="321614"/>
    <lineage>
        <taxon>Eukaryota</taxon>
        <taxon>Fungi</taxon>
        <taxon>Dikarya</taxon>
        <taxon>Ascomycota</taxon>
        <taxon>Pezizomycotina</taxon>
        <taxon>Dothideomycetes</taxon>
        <taxon>Pleosporomycetidae</taxon>
        <taxon>Pleosporales</taxon>
        <taxon>Pleosporineae</taxon>
        <taxon>Phaeosphaeriaceae</taxon>
        <taxon>Parastagonospora</taxon>
    </lineage>
</organism>
<name>A0A7U2F6Z0_PHANO</name>
<gene>
    <name evidence="2" type="ORF">JI435_414200</name>
</gene>
<dbReference type="Proteomes" id="UP000663193">
    <property type="component" value="Chromosome 10"/>
</dbReference>